<dbReference type="RefSeq" id="WP_324275328.1">
    <property type="nucleotide sequence ID" value="NZ_CP141261.1"/>
</dbReference>
<proteinExistence type="predicted"/>
<keyword evidence="3" id="KW-1185">Reference proteome</keyword>
<dbReference type="Pfam" id="PF13532">
    <property type="entry name" value="2OG-FeII_Oxy_2"/>
    <property type="match status" value="1"/>
</dbReference>
<evidence type="ECO:0000313" key="3">
    <source>
        <dbReference type="Proteomes" id="UP001324287"/>
    </source>
</evidence>
<sequence length="218" mass="24173">MSLGTRPGLWAGPSQPSMWDLAEEATLGPLAGHVRRHELSDGAWVDHLPGWVAGSDEVLEVLLGDIGWREDRRQMYEREVAVPRLLRWYSGRETLPHPLLTEARDALNRYYGVEPADRFVSAGMCLYRDGRDSVAWHGDRLGRGRSTDTMVAIVSFGSPRPLLLRPAKGGQSLRFPLGHGDLVVMGGSCQRTWEHCIPKTTKPVGPRVSVQFRPTGVA</sequence>
<dbReference type="Proteomes" id="UP001324287">
    <property type="component" value="Chromosome"/>
</dbReference>
<dbReference type="EMBL" id="CP141261">
    <property type="protein sequence ID" value="WRL63998.1"/>
    <property type="molecule type" value="Genomic_DNA"/>
</dbReference>
<dbReference type="InterPro" id="IPR037151">
    <property type="entry name" value="AlkB-like_sf"/>
</dbReference>
<dbReference type="InterPro" id="IPR032854">
    <property type="entry name" value="ALKBH3"/>
</dbReference>
<protein>
    <submittedName>
        <fullName evidence="2">Alpha-ketoglutarate-dependent dioxygenase AlkB</fullName>
    </submittedName>
</protein>
<gene>
    <name evidence="2" type="ORF">U6N30_31125</name>
</gene>
<dbReference type="InterPro" id="IPR027450">
    <property type="entry name" value="AlkB-like"/>
</dbReference>
<dbReference type="PROSITE" id="PS51471">
    <property type="entry name" value="FE2OG_OXY"/>
    <property type="match status" value="1"/>
</dbReference>
<feature type="domain" description="Fe2OG dioxygenase" evidence="1">
    <location>
        <begin position="118"/>
        <end position="216"/>
    </location>
</feature>
<evidence type="ECO:0000313" key="2">
    <source>
        <dbReference type="EMBL" id="WRL63998.1"/>
    </source>
</evidence>
<dbReference type="Gene3D" id="2.60.120.590">
    <property type="entry name" value="Alpha-ketoglutarate-dependent dioxygenase AlkB-like"/>
    <property type="match status" value="1"/>
</dbReference>
<accession>A0ABZ1B2J8</accession>
<reference evidence="2 3" key="1">
    <citation type="submission" date="2023-12" db="EMBL/GenBank/DDBJ databases">
        <title>Blastococcus brunescens sp. nov., an actonobacterium isolated from sandstone collected in sahara desert.</title>
        <authorList>
            <person name="Gtari M."/>
            <person name="Ghodhbane F."/>
        </authorList>
    </citation>
    <scope>NUCLEOTIDE SEQUENCE [LARGE SCALE GENOMIC DNA]</scope>
    <source>
        <strain evidence="2 3">BMG 8361</strain>
    </source>
</reference>
<evidence type="ECO:0000259" key="1">
    <source>
        <dbReference type="PROSITE" id="PS51471"/>
    </source>
</evidence>
<dbReference type="InterPro" id="IPR005123">
    <property type="entry name" value="Oxoglu/Fe-dep_dioxygenase_dom"/>
</dbReference>
<dbReference type="GO" id="GO:0051213">
    <property type="term" value="F:dioxygenase activity"/>
    <property type="evidence" value="ECO:0007669"/>
    <property type="project" value="UniProtKB-KW"/>
</dbReference>
<dbReference type="PANTHER" id="PTHR31212">
    <property type="entry name" value="ALPHA-KETOGLUTARATE-DEPENDENT DIOXYGENASE ALKB HOMOLOG 3"/>
    <property type="match status" value="1"/>
</dbReference>
<dbReference type="SUPFAM" id="SSF51197">
    <property type="entry name" value="Clavaminate synthase-like"/>
    <property type="match status" value="1"/>
</dbReference>
<name>A0ABZ1B2J8_9ACTN</name>
<keyword evidence="2" id="KW-0560">Oxidoreductase</keyword>
<organism evidence="2 3">
    <name type="scientific">Blastococcus brunescens</name>
    <dbReference type="NCBI Taxonomy" id="1564165"/>
    <lineage>
        <taxon>Bacteria</taxon>
        <taxon>Bacillati</taxon>
        <taxon>Actinomycetota</taxon>
        <taxon>Actinomycetes</taxon>
        <taxon>Geodermatophilales</taxon>
        <taxon>Geodermatophilaceae</taxon>
        <taxon>Blastococcus</taxon>
    </lineage>
</organism>
<keyword evidence="2" id="KW-0223">Dioxygenase</keyword>
<dbReference type="PANTHER" id="PTHR31212:SF4">
    <property type="entry name" value="ALPHA-KETOGLUTARATE-DEPENDENT DIOXYGENASE ALKB HOMOLOG 3"/>
    <property type="match status" value="1"/>
</dbReference>